<evidence type="ECO:0000313" key="6">
    <source>
        <dbReference type="EMBL" id="KAK8100993.1"/>
    </source>
</evidence>
<dbReference type="Pfam" id="PF01388">
    <property type="entry name" value="ARID"/>
    <property type="match status" value="1"/>
</dbReference>
<dbReference type="PANTHER" id="PTHR13964:SF27">
    <property type="entry name" value="HAT-TRICK, ISOFORM D"/>
    <property type="match status" value="1"/>
</dbReference>
<dbReference type="GO" id="GO:0016514">
    <property type="term" value="C:SWI/SNF complex"/>
    <property type="evidence" value="ECO:0007669"/>
    <property type="project" value="TreeGrafter"/>
</dbReference>
<dbReference type="InterPro" id="IPR036431">
    <property type="entry name" value="ARID_dom_sf"/>
</dbReference>
<keyword evidence="3" id="KW-0539">Nucleus</keyword>
<dbReference type="Gene3D" id="1.10.150.60">
    <property type="entry name" value="ARID DNA-binding domain"/>
    <property type="match status" value="1"/>
</dbReference>
<evidence type="ECO:0000256" key="4">
    <source>
        <dbReference type="SAM" id="MobiDB-lite"/>
    </source>
</evidence>
<dbReference type="PROSITE" id="PS51011">
    <property type="entry name" value="ARID"/>
    <property type="match status" value="1"/>
</dbReference>
<organism evidence="6 7">
    <name type="scientific">Apiospora kogelbergensis</name>
    <dbReference type="NCBI Taxonomy" id="1337665"/>
    <lineage>
        <taxon>Eukaryota</taxon>
        <taxon>Fungi</taxon>
        <taxon>Dikarya</taxon>
        <taxon>Ascomycota</taxon>
        <taxon>Pezizomycotina</taxon>
        <taxon>Sordariomycetes</taxon>
        <taxon>Xylariomycetidae</taxon>
        <taxon>Amphisphaeriales</taxon>
        <taxon>Apiosporaceae</taxon>
        <taxon>Apiospora</taxon>
    </lineage>
</organism>
<comment type="caution">
    <text evidence="6">The sequence shown here is derived from an EMBL/GenBank/DDBJ whole genome shotgun (WGS) entry which is preliminary data.</text>
</comment>
<dbReference type="CDD" id="cd16871">
    <property type="entry name" value="ARID_Swi1p-like"/>
    <property type="match status" value="1"/>
</dbReference>
<feature type="region of interest" description="Disordered" evidence="4">
    <location>
        <begin position="1"/>
        <end position="30"/>
    </location>
</feature>
<feature type="region of interest" description="Disordered" evidence="4">
    <location>
        <begin position="1014"/>
        <end position="1034"/>
    </location>
</feature>
<evidence type="ECO:0000313" key="7">
    <source>
        <dbReference type="Proteomes" id="UP001392437"/>
    </source>
</evidence>
<feature type="compositionally biased region" description="Polar residues" evidence="4">
    <location>
        <begin position="590"/>
        <end position="604"/>
    </location>
</feature>
<feature type="compositionally biased region" description="Low complexity" evidence="4">
    <location>
        <begin position="130"/>
        <end position="151"/>
    </location>
</feature>
<keyword evidence="2" id="KW-0804">Transcription</keyword>
<dbReference type="GO" id="GO:0000976">
    <property type="term" value="F:transcription cis-regulatory region binding"/>
    <property type="evidence" value="ECO:0007669"/>
    <property type="project" value="TreeGrafter"/>
</dbReference>
<evidence type="ECO:0000256" key="1">
    <source>
        <dbReference type="ARBA" id="ARBA00023015"/>
    </source>
</evidence>
<evidence type="ECO:0000256" key="3">
    <source>
        <dbReference type="ARBA" id="ARBA00023242"/>
    </source>
</evidence>
<keyword evidence="7" id="KW-1185">Reference proteome</keyword>
<dbReference type="EMBL" id="JAQQWP010000009">
    <property type="protein sequence ID" value="KAK8100993.1"/>
    <property type="molecule type" value="Genomic_DNA"/>
</dbReference>
<gene>
    <name evidence="6" type="ORF">PG999_011367</name>
</gene>
<accession>A0AAW0QSZ0</accession>
<dbReference type="Proteomes" id="UP001392437">
    <property type="component" value="Unassembled WGS sequence"/>
</dbReference>
<sequence>MTSWMNEAAAVPNHNGNNGFPHMNDPNNLGGGANMMDPSAFMANPAQFNPAAAAGQFANPQQMASAMQNGPMRNASPSFQNPVYQTNSVVPSKRPRPREDSMGASPRQNPGMLPTSRADTPQQSPYPGFQPNAMQQQQQAQQQHGVGQPQQYPHLQPNGSGTASPSPVMAGNQIRPGSVPQRVNTASPHPFSPASGQFGPQASPVPSEHGGTPQPNPYMQNQNFPPGFNQSYTPSPSPARPPSGQNPMGQQMMPQQMGQVGHMAQMGHMGQMPQMPQMPQMGQMGQPMPQMHPSQMAQMQQMQQMQQQMAAQHAGRGAMDPAQQQKMMYQMRLQQQLQQGNMHMAAQMQAQNMGQGRGMMPNNNNKPPMPMANGQMPAGPMQSQQSQAARQNPDGFMKNLVSFMNLQRLPLETNPQIDGRPVSLLQLFMVMGKFGSYRTVMARNAWGQVAAAVGFPTQFASAPAQIKAIYEKNLLKFEEAWNKQKSRTQNPPGMSTVPGPGTPQRVGAPAQMPPGQQHQPVQPPGQPPQVPPSHQTPVKTPSMQQVNVNGFATPQQGQMSQQPPVSAPGHLRNSLSRSADAPPDFPMPSPSTGKAGSVSVPSSHAQHEHAQATSGPALTFPGPLASQSDEYMPNKMERTNNAFGGFDLGIIAQIGAELEQWRPDVPPPLELGQIDVHALIKSLQCGIRGEVRLALDTLGTVTHESWRHQNLLLDLRGCDDLVESLIDCAEEQADDLAEASKPVSDEIDLPSYEDVMRLCRMEQYSVKKMTMLGDAESELEHAADRLIAITTILRNLSFLDANQPILADETVVKFLCNTIRSLGTLDNLLRSPRNTLDFMKDAIVLLSNIAGALELPGKEQAFCLLQLLLAFAPSPAPSMAGGHIVFAPFEPAVHPYLPHAVDSLAKLLARDEPNRSHYKTIFAADAASSPSCELLTRTFALAICSIPDQNKESRPANLPSFIEARKPTIMQGLLAADIIASLAPGYESGVTRAWLSSGEGFAQNLFRLVRTLCSQAEPGPPPTTRGGRAAQPREDTDVMHIITWGVSALRRLSEKARDPNDASSIPPNALPTKESLFGALQSLKNPKWTALLNQLSSYAGLEG</sequence>
<feature type="region of interest" description="Disordered" evidence="4">
    <location>
        <begin position="554"/>
        <end position="624"/>
    </location>
</feature>
<dbReference type="InterPro" id="IPR051232">
    <property type="entry name" value="ARID/SWI1_ChromRemod"/>
</dbReference>
<evidence type="ECO:0000256" key="2">
    <source>
        <dbReference type="ARBA" id="ARBA00023163"/>
    </source>
</evidence>
<feature type="compositionally biased region" description="Polar residues" evidence="4">
    <location>
        <begin position="75"/>
        <end position="90"/>
    </location>
</feature>
<feature type="compositionally biased region" description="Pro residues" evidence="4">
    <location>
        <begin position="521"/>
        <end position="531"/>
    </location>
</feature>
<feature type="region of interest" description="Disordered" evidence="4">
    <location>
        <begin position="483"/>
        <end position="541"/>
    </location>
</feature>
<dbReference type="SMART" id="SM00501">
    <property type="entry name" value="BRIGHT"/>
    <property type="match status" value="1"/>
</dbReference>
<dbReference type="SMART" id="SM01014">
    <property type="entry name" value="ARID"/>
    <property type="match status" value="1"/>
</dbReference>
<protein>
    <recommendedName>
        <fullName evidence="5">ARID domain-containing protein</fullName>
    </recommendedName>
</protein>
<feature type="compositionally biased region" description="Low complexity" evidence="4">
    <location>
        <begin position="242"/>
        <end position="257"/>
    </location>
</feature>
<name>A0AAW0QSZ0_9PEZI</name>
<dbReference type="PANTHER" id="PTHR13964">
    <property type="entry name" value="RBP-RELATED"/>
    <property type="match status" value="1"/>
</dbReference>
<dbReference type="AlphaFoldDB" id="A0AAW0QSZ0"/>
<feature type="domain" description="ARID" evidence="5">
    <location>
        <begin position="390"/>
        <end position="482"/>
    </location>
</feature>
<evidence type="ECO:0000259" key="5">
    <source>
        <dbReference type="PROSITE" id="PS51011"/>
    </source>
</evidence>
<reference evidence="6 7" key="1">
    <citation type="submission" date="2023-01" db="EMBL/GenBank/DDBJ databases">
        <title>Analysis of 21 Apiospora genomes using comparative genomics revels a genus with tremendous synthesis potential of carbohydrate active enzymes and secondary metabolites.</title>
        <authorList>
            <person name="Sorensen T."/>
        </authorList>
    </citation>
    <scope>NUCLEOTIDE SEQUENCE [LARGE SCALE GENOMIC DNA]</scope>
    <source>
        <strain evidence="6 7">CBS 117206</strain>
    </source>
</reference>
<dbReference type="GO" id="GO:0006357">
    <property type="term" value="P:regulation of transcription by RNA polymerase II"/>
    <property type="evidence" value="ECO:0007669"/>
    <property type="project" value="TreeGrafter"/>
</dbReference>
<feature type="compositionally biased region" description="Polar residues" evidence="4">
    <location>
        <begin position="554"/>
        <end position="564"/>
    </location>
</feature>
<dbReference type="SUPFAM" id="SSF46774">
    <property type="entry name" value="ARID-like"/>
    <property type="match status" value="1"/>
</dbReference>
<dbReference type="InterPro" id="IPR001606">
    <property type="entry name" value="ARID_dom"/>
</dbReference>
<proteinExistence type="predicted"/>
<feature type="compositionally biased region" description="Polar residues" evidence="4">
    <location>
        <begin position="217"/>
        <end position="234"/>
    </location>
</feature>
<feature type="region of interest" description="Disordered" evidence="4">
    <location>
        <begin position="62"/>
        <end position="257"/>
    </location>
</feature>
<keyword evidence="1" id="KW-0805">Transcription regulation</keyword>